<feature type="region of interest" description="Disordered" evidence="1">
    <location>
        <begin position="434"/>
        <end position="453"/>
    </location>
</feature>
<feature type="compositionally biased region" description="Low complexity" evidence="1">
    <location>
        <begin position="81"/>
        <end position="94"/>
    </location>
</feature>
<feature type="compositionally biased region" description="Basic and acidic residues" evidence="1">
    <location>
        <begin position="290"/>
        <end position="306"/>
    </location>
</feature>
<accession>A0ABR4RDT7</accession>
<feature type="region of interest" description="Disordered" evidence="1">
    <location>
        <begin position="398"/>
        <end position="429"/>
    </location>
</feature>
<comment type="caution">
    <text evidence="2">The sequence shown here is derived from an EMBL/GenBank/DDBJ whole genome shotgun (WGS) entry which is preliminary data.</text>
</comment>
<feature type="compositionally biased region" description="Basic and acidic residues" evidence="1">
    <location>
        <begin position="317"/>
        <end position="326"/>
    </location>
</feature>
<evidence type="ECO:0000256" key="1">
    <source>
        <dbReference type="SAM" id="MobiDB-lite"/>
    </source>
</evidence>
<proteinExistence type="predicted"/>
<dbReference type="EMBL" id="JGWH01000107">
    <property type="protein sequence ID" value="KCV34148.1"/>
    <property type="molecule type" value="Genomic_DNA"/>
</dbReference>
<evidence type="ECO:0008006" key="4">
    <source>
        <dbReference type="Google" id="ProtNLM"/>
    </source>
</evidence>
<keyword evidence="3" id="KW-1185">Reference proteome</keyword>
<evidence type="ECO:0000313" key="2">
    <source>
        <dbReference type="EMBL" id="KCV34148.1"/>
    </source>
</evidence>
<dbReference type="RefSeq" id="WP_033474543.1">
    <property type="nucleotide sequence ID" value="NZ_JGWH01000107.1"/>
</dbReference>
<gene>
    <name evidence="2" type="ORF">L490_5253</name>
</gene>
<evidence type="ECO:0000313" key="3">
    <source>
        <dbReference type="Proteomes" id="UP000025756"/>
    </source>
</evidence>
<name>A0ABR4RDT7_BORBO</name>
<sequence length="453" mass="48259">MAGIGSFAGGLADGMRNGMVIANAVEAGDERRRKRELNRELAAAMLQDAQEPGASPGLVPVAVDQPELASPGVVQGLQPTARPADMPAAQAAGPGTDYSAAAGLSDVAAPQLPAAQRASATGPAAMGLERAAQSPMDLLGGGEFGQVADGLTRAYRKALEMGEPGRAMELLVDRERFAGQHRQAAYDTAMGRYQLTGDPNAFVPFVNRFMPGGIEVEGIERRAETAGGAPVYVFKGVDSTTGKKVEQPFSEEMLRNFLGGISNPEAQKAMVAHQAKALFDAEVQRRNKAFESELRTREDGSREALSHRNRMTQIAARGEEDRKSDAARAGSERGSAAPSEVRTAQWLIENGVAKDANDAWGLVRGTRSKSREEYVMDTSHMLLKNQDPAAFGPARLTPQQAVQQAEQLWDSLRRPRNEEGASDASGDLAVGAVEGGYRYKGGDPADSKNWEKV</sequence>
<protein>
    <recommendedName>
        <fullName evidence="4">Phage protein</fullName>
    </recommendedName>
</protein>
<reference evidence="2 3" key="1">
    <citation type="submission" date="2014-03" db="EMBL/GenBank/DDBJ databases">
        <title>Genome sequence of Bordetella bronchiseptica.</title>
        <authorList>
            <person name="Harvill E."/>
            <person name="Goodfield L.L."/>
            <person name="Ivanov Y.V."/>
            <person name="Meyer J.A."/>
            <person name="Muse S.J."/>
            <person name="Jacobs N."/>
            <person name="Bendor L."/>
            <person name="Smallridge W.E."/>
            <person name="Brinkac L.M."/>
            <person name="Sanka R."/>
            <person name="Kim M."/>
            <person name="Losada L."/>
        </authorList>
    </citation>
    <scope>NUCLEOTIDE SEQUENCE [LARGE SCALE GENOMIC DNA]</scope>
    <source>
        <strain evidence="2 3">00-P-2796</strain>
    </source>
</reference>
<organism evidence="2 3">
    <name type="scientific">Bordetella bronchiseptica 00-P-2796</name>
    <dbReference type="NCBI Taxonomy" id="1331199"/>
    <lineage>
        <taxon>Bacteria</taxon>
        <taxon>Pseudomonadati</taxon>
        <taxon>Pseudomonadota</taxon>
        <taxon>Betaproteobacteria</taxon>
        <taxon>Burkholderiales</taxon>
        <taxon>Alcaligenaceae</taxon>
        <taxon>Bordetella</taxon>
    </lineage>
</organism>
<feature type="compositionally biased region" description="Basic and acidic residues" evidence="1">
    <location>
        <begin position="440"/>
        <end position="453"/>
    </location>
</feature>
<feature type="region of interest" description="Disordered" evidence="1">
    <location>
        <begin position="290"/>
        <end position="342"/>
    </location>
</feature>
<dbReference type="Proteomes" id="UP000025756">
    <property type="component" value="Unassembled WGS sequence"/>
</dbReference>
<feature type="region of interest" description="Disordered" evidence="1">
    <location>
        <begin position="73"/>
        <end position="94"/>
    </location>
</feature>
<feature type="compositionally biased region" description="Low complexity" evidence="1">
    <location>
        <begin position="327"/>
        <end position="340"/>
    </location>
</feature>